<evidence type="ECO:0000313" key="1">
    <source>
        <dbReference type="EMBL" id="CAB0009963.1"/>
    </source>
</evidence>
<keyword evidence="2" id="KW-1185">Reference proteome</keyword>
<accession>A0A6H5H228</accession>
<evidence type="ECO:0000313" key="2">
    <source>
        <dbReference type="Proteomes" id="UP000479000"/>
    </source>
</evidence>
<organism evidence="1 2">
    <name type="scientific">Nesidiocoris tenuis</name>
    <dbReference type="NCBI Taxonomy" id="355587"/>
    <lineage>
        <taxon>Eukaryota</taxon>
        <taxon>Metazoa</taxon>
        <taxon>Ecdysozoa</taxon>
        <taxon>Arthropoda</taxon>
        <taxon>Hexapoda</taxon>
        <taxon>Insecta</taxon>
        <taxon>Pterygota</taxon>
        <taxon>Neoptera</taxon>
        <taxon>Paraneoptera</taxon>
        <taxon>Hemiptera</taxon>
        <taxon>Heteroptera</taxon>
        <taxon>Panheteroptera</taxon>
        <taxon>Cimicomorpha</taxon>
        <taxon>Miridae</taxon>
        <taxon>Dicyphina</taxon>
        <taxon>Nesidiocoris</taxon>
    </lineage>
</organism>
<dbReference type="Proteomes" id="UP000479000">
    <property type="component" value="Unassembled WGS sequence"/>
</dbReference>
<proteinExistence type="predicted"/>
<gene>
    <name evidence="1" type="ORF">NTEN_LOCUS15030</name>
</gene>
<reference evidence="1 2" key="1">
    <citation type="submission" date="2020-02" db="EMBL/GenBank/DDBJ databases">
        <authorList>
            <person name="Ferguson B K."/>
        </authorList>
    </citation>
    <scope>NUCLEOTIDE SEQUENCE [LARGE SCALE GENOMIC DNA]</scope>
</reference>
<dbReference type="AlphaFoldDB" id="A0A6H5H228"/>
<sequence length="70" mass="7976">MFYLLLPRSLPVESKHGHAVSGASLKRNLLLLQEDNVDCWDLSYKSICPNLPRIIARTPIPRNLRTPPCH</sequence>
<protein>
    <submittedName>
        <fullName evidence="1">Uncharacterized protein</fullName>
    </submittedName>
</protein>
<feature type="non-terminal residue" evidence="1">
    <location>
        <position position="70"/>
    </location>
</feature>
<dbReference type="EMBL" id="CADCXU010022531">
    <property type="protein sequence ID" value="CAB0009963.1"/>
    <property type="molecule type" value="Genomic_DNA"/>
</dbReference>
<name>A0A6H5H228_9HEMI</name>